<dbReference type="InterPro" id="IPR011008">
    <property type="entry name" value="Dimeric_a/b-barrel"/>
</dbReference>
<keyword evidence="1" id="KW-0805">Transcription regulation</keyword>
<organism evidence="7 8">
    <name type="scientific">Alishewanella maricola</name>
    <dbReference type="NCBI Taxonomy" id="2795740"/>
    <lineage>
        <taxon>Bacteria</taxon>
        <taxon>Pseudomonadati</taxon>
        <taxon>Pseudomonadota</taxon>
        <taxon>Gammaproteobacteria</taxon>
        <taxon>Alteromonadales</taxon>
        <taxon>Alteromonadaceae</taxon>
        <taxon>Alishewanella</taxon>
    </lineage>
</organism>
<dbReference type="InterPro" id="IPR036390">
    <property type="entry name" value="WH_DNA-bd_sf"/>
</dbReference>
<name>A0ABS8C6A9_9ALTE</name>
<proteinExistence type="predicted"/>
<reference evidence="7 8" key="1">
    <citation type="submission" date="2021-10" db="EMBL/GenBank/DDBJ databases">
        <title>Alishewanella koreense sp. nov. isolated from seawater of southwestern coast in South Korea and the proposal for the reclassification of Rheinheimera perlucida and Rheinheimera tuosuensis as Arsukibacterium perlucida and Arsukibacterium tuosuensis.</title>
        <authorList>
            <person name="Kim K.H."/>
            <person name="Ruan W."/>
            <person name="Kim K.R."/>
            <person name="Baek J.H."/>
            <person name="Jeon C.O."/>
        </authorList>
    </citation>
    <scope>NUCLEOTIDE SEQUENCE [LARGE SCALE GENOMIC DNA]</scope>
    <source>
        <strain evidence="7 8">16-MA</strain>
    </source>
</reference>
<dbReference type="InterPro" id="IPR036388">
    <property type="entry name" value="WH-like_DNA-bd_sf"/>
</dbReference>
<dbReference type="PROSITE" id="PS50956">
    <property type="entry name" value="HTH_ASNC_2"/>
    <property type="match status" value="1"/>
</dbReference>
<dbReference type="Proteomes" id="UP000633814">
    <property type="component" value="Unassembled WGS sequence"/>
</dbReference>
<dbReference type="Pfam" id="PF13412">
    <property type="entry name" value="HTH_24"/>
    <property type="match status" value="1"/>
</dbReference>
<keyword evidence="8" id="KW-1185">Reference proteome</keyword>
<dbReference type="PANTHER" id="PTHR30154:SF0">
    <property type="entry name" value="LEUCINE-RESPONSIVE REGULATORY PROTEIN"/>
    <property type="match status" value="1"/>
</dbReference>
<evidence type="ECO:0000256" key="4">
    <source>
        <dbReference type="ARBA" id="ARBA00023163"/>
    </source>
</evidence>
<dbReference type="InterPro" id="IPR019887">
    <property type="entry name" value="Tscrpt_reg_AsnC/Lrp_C"/>
</dbReference>
<dbReference type="SUPFAM" id="SSF46785">
    <property type="entry name" value="Winged helix' DNA-binding domain"/>
    <property type="match status" value="1"/>
</dbReference>
<dbReference type="Gene3D" id="3.30.70.920">
    <property type="match status" value="1"/>
</dbReference>
<accession>A0ABS8C6A9</accession>
<dbReference type="EMBL" id="JAEINI020000009">
    <property type="protein sequence ID" value="MCB5227668.1"/>
    <property type="molecule type" value="Genomic_DNA"/>
</dbReference>
<dbReference type="InterPro" id="IPR011991">
    <property type="entry name" value="ArsR-like_HTH"/>
</dbReference>
<evidence type="ECO:0000256" key="1">
    <source>
        <dbReference type="ARBA" id="ARBA00023015"/>
    </source>
</evidence>
<dbReference type="CDD" id="cd00090">
    <property type="entry name" value="HTH_ARSR"/>
    <property type="match status" value="1"/>
</dbReference>
<evidence type="ECO:0000313" key="8">
    <source>
        <dbReference type="Proteomes" id="UP000633814"/>
    </source>
</evidence>
<dbReference type="InterPro" id="IPR019888">
    <property type="entry name" value="Tscrpt_reg_AsnC-like"/>
</dbReference>
<gene>
    <name evidence="7" type="ORF">JAO78_012685</name>
</gene>
<dbReference type="SMART" id="SM00344">
    <property type="entry name" value="HTH_ASNC"/>
    <property type="match status" value="1"/>
</dbReference>
<dbReference type="Pfam" id="PF01037">
    <property type="entry name" value="AsnC_trans_reg"/>
    <property type="match status" value="1"/>
</dbReference>
<evidence type="ECO:0000259" key="6">
    <source>
        <dbReference type="PROSITE" id="PS50956"/>
    </source>
</evidence>
<keyword evidence="2" id="KW-0238">DNA-binding</keyword>
<feature type="domain" description="HTH asnC-type" evidence="6">
    <location>
        <begin position="10"/>
        <end position="71"/>
    </location>
</feature>
<keyword evidence="4" id="KW-0804">Transcription</keyword>
<evidence type="ECO:0000256" key="3">
    <source>
        <dbReference type="ARBA" id="ARBA00023159"/>
    </source>
</evidence>
<evidence type="ECO:0000256" key="5">
    <source>
        <dbReference type="ARBA" id="ARBA00039227"/>
    </source>
</evidence>
<sequence>MNSNPKAKALDRIDISILDTLQKEGRIANVDLAKKVNLSASPCIDRVKRLEKEGFIEGYGARLNSGKLGYGTAAFIQVTLDRTTSDVFDKFRDAVVQIPEVAECHMVAGGFDYLLKLRLPTMEAYRQILAKIVDLPGVAQTHTYVVIEQVKNDRGLPLKTHADASTPPQ</sequence>
<keyword evidence="3" id="KW-0010">Activator</keyword>
<evidence type="ECO:0000313" key="7">
    <source>
        <dbReference type="EMBL" id="MCB5227668.1"/>
    </source>
</evidence>
<dbReference type="RefSeq" id="WP_226751731.1">
    <property type="nucleotide sequence ID" value="NZ_JAEINI020000009.1"/>
</dbReference>
<dbReference type="InterPro" id="IPR019885">
    <property type="entry name" value="Tscrpt_reg_HTH_AsnC-type_CS"/>
</dbReference>
<protein>
    <recommendedName>
        <fullName evidence="5">Leucine-responsive regulatory protein</fullName>
    </recommendedName>
</protein>
<dbReference type="SUPFAM" id="SSF54909">
    <property type="entry name" value="Dimeric alpha+beta barrel"/>
    <property type="match status" value="1"/>
</dbReference>
<dbReference type="Gene3D" id="1.10.10.10">
    <property type="entry name" value="Winged helix-like DNA-binding domain superfamily/Winged helix DNA-binding domain"/>
    <property type="match status" value="1"/>
</dbReference>
<dbReference type="PRINTS" id="PR00033">
    <property type="entry name" value="HTHASNC"/>
</dbReference>
<comment type="caution">
    <text evidence="7">The sequence shown here is derived from an EMBL/GenBank/DDBJ whole genome shotgun (WGS) entry which is preliminary data.</text>
</comment>
<dbReference type="InterPro" id="IPR000485">
    <property type="entry name" value="AsnC-type_HTH_dom"/>
</dbReference>
<evidence type="ECO:0000256" key="2">
    <source>
        <dbReference type="ARBA" id="ARBA00023125"/>
    </source>
</evidence>
<dbReference type="PANTHER" id="PTHR30154">
    <property type="entry name" value="LEUCINE-RESPONSIVE REGULATORY PROTEIN"/>
    <property type="match status" value="1"/>
</dbReference>
<dbReference type="PROSITE" id="PS00519">
    <property type="entry name" value="HTH_ASNC_1"/>
    <property type="match status" value="1"/>
</dbReference>